<dbReference type="SUPFAM" id="SSF51735">
    <property type="entry name" value="NAD(P)-binding Rossmann-fold domains"/>
    <property type="match status" value="1"/>
</dbReference>
<dbReference type="PANTHER" id="PTHR43245:SF52">
    <property type="entry name" value="NAD-DEPENDENT EPIMERASE_DEHYDRATASE"/>
    <property type="match status" value="1"/>
</dbReference>
<evidence type="ECO:0000259" key="1">
    <source>
        <dbReference type="Pfam" id="PF01370"/>
    </source>
</evidence>
<dbReference type="PANTHER" id="PTHR43245">
    <property type="entry name" value="BIFUNCTIONAL POLYMYXIN RESISTANCE PROTEIN ARNA"/>
    <property type="match status" value="1"/>
</dbReference>
<dbReference type="RefSeq" id="WP_228234146.1">
    <property type="nucleotide sequence ID" value="NZ_JAJGNA010000013.1"/>
</dbReference>
<name>A0A9Q3UNK3_9GAMM</name>
<dbReference type="InterPro" id="IPR036291">
    <property type="entry name" value="NAD(P)-bd_dom_sf"/>
</dbReference>
<dbReference type="InterPro" id="IPR050177">
    <property type="entry name" value="Lipid_A_modif_metabolic_enz"/>
</dbReference>
<evidence type="ECO:0000313" key="2">
    <source>
        <dbReference type="EMBL" id="MCC4309251.1"/>
    </source>
</evidence>
<dbReference type="InterPro" id="IPR001509">
    <property type="entry name" value="Epimerase_deHydtase"/>
</dbReference>
<dbReference type="EMBL" id="JAJGNA010000013">
    <property type="protein sequence ID" value="MCC4309251.1"/>
    <property type="molecule type" value="Genomic_DNA"/>
</dbReference>
<accession>A0A9Q3UNK3</accession>
<organism evidence="2 3">
    <name type="scientific">Alloalcanivorax marinus</name>
    <dbReference type="NCBI Taxonomy" id="1177169"/>
    <lineage>
        <taxon>Bacteria</taxon>
        <taxon>Pseudomonadati</taxon>
        <taxon>Pseudomonadota</taxon>
        <taxon>Gammaproteobacteria</taxon>
        <taxon>Oceanospirillales</taxon>
        <taxon>Alcanivoracaceae</taxon>
        <taxon>Alloalcanivorax</taxon>
    </lineage>
</organism>
<dbReference type="Pfam" id="PF01370">
    <property type="entry name" value="Epimerase"/>
    <property type="match status" value="1"/>
</dbReference>
<gene>
    <name evidence="2" type="ORF">LL252_11770</name>
</gene>
<dbReference type="Gene3D" id="3.40.50.720">
    <property type="entry name" value="NAD(P)-binding Rossmann-like Domain"/>
    <property type="match status" value="1"/>
</dbReference>
<dbReference type="Proteomes" id="UP001108027">
    <property type="component" value="Unassembled WGS sequence"/>
</dbReference>
<proteinExistence type="predicted"/>
<dbReference type="CDD" id="cd05240">
    <property type="entry name" value="UDP_G4E_3_SDR_e"/>
    <property type="match status" value="1"/>
</dbReference>
<comment type="caution">
    <text evidence="2">The sequence shown here is derived from an EMBL/GenBank/DDBJ whole genome shotgun (WGS) entry which is preliminary data.</text>
</comment>
<dbReference type="AlphaFoldDB" id="A0A9Q3UNK3"/>
<reference evidence="2" key="1">
    <citation type="submission" date="2021-10" db="EMBL/GenBank/DDBJ databases">
        <title>The diversity and Nitrogen Metabolism of Culturable Nitrate-Utilizing Bacteria Within the Oxygen Minimum Zone of the Changjiang (Yangtze River)Estuary.</title>
        <authorList>
            <person name="Zhang D."/>
            <person name="Zheng J."/>
            <person name="Liu S."/>
            <person name="He W."/>
        </authorList>
    </citation>
    <scope>NUCLEOTIDE SEQUENCE</scope>
    <source>
        <strain evidence="2">FXH-223</strain>
    </source>
</reference>
<feature type="domain" description="NAD-dependent epimerase/dehydratase" evidence="1">
    <location>
        <begin position="4"/>
        <end position="221"/>
    </location>
</feature>
<sequence length="311" mass="33933">MSRILITGAAGYIGRQLAERLAADHQVLGLDVRVPDGLPFACRQGDIRDPALARWVADHGTEVVVHLAAVLEDSGDRARDHDIDVNGTRNVLEACVAGGVRQLIVTSSGAAYGYHADNPAWLDEDAPLRGNPEFAYSDHKRQVEELLARYRQEAPGLGQLILRPGTVLGATTRNQITALFEGRRVLAIAGSDSPFVFIWDQDVVGAIVHGIETGARGIYNLAGDGALPIRRVAELLGKRVRVVPAGLLIAALALGKRLGLTEHAPEKVNFLRYRPVLDNRRLKAEFGYRPGKTSEETFRFFIEQARARGQL</sequence>
<evidence type="ECO:0000313" key="3">
    <source>
        <dbReference type="Proteomes" id="UP001108027"/>
    </source>
</evidence>
<protein>
    <submittedName>
        <fullName evidence="2">SDR family oxidoreductase</fullName>
    </submittedName>
</protein>
<keyword evidence="3" id="KW-1185">Reference proteome</keyword>